<proteinExistence type="predicted"/>
<protein>
    <submittedName>
        <fullName evidence="1">Transcriptional regulator</fullName>
    </submittedName>
</protein>
<reference evidence="1 2" key="1">
    <citation type="submission" date="2019-09" db="EMBL/GenBank/DDBJ databases">
        <title>Hydrogenophaga aromatica sp. nov., isolated from a para-xylene-degrading enrichment culture.</title>
        <authorList>
            <person name="Tancsics A."/>
            <person name="Banerjee S."/>
        </authorList>
    </citation>
    <scope>NUCLEOTIDE SEQUENCE [LARGE SCALE GENOMIC DNA]</scope>
    <source>
        <strain evidence="1 2">D2P1</strain>
    </source>
</reference>
<dbReference type="AlphaFoldDB" id="A0A7Y8KW72"/>
<gene>
    <name evidence="1" type="ORF">F3K02_07775</name>
</gene>
<sequence>MGLDCTLPQAGRLPYTDANFRAAKVFVFGKWCEEAVGQPDKVPLDLSGACKYGSLFMQRVFGGAIRGHYEHQYNFIDGQRVDLSHEARDVACMRHPYLHEPAYFQVPELQASLASCLPRAQRWADEFLAQQSAAVAREPIDR</sequence>
<evidence type="ECO:0000313" key="1">
    <source>
        <dbReference type="EMBL" id="NWF45150.1"/>
    </source>
</evidence>
<accession>A0A7Y8KW72</accession>
<comment type="caution">
    <text evidence="1">The sequence shown here is derived from an EMBL/GenBank/DDBJ whole genome shotgun (WGS) entry which is preliminary data.</text>
</comment>
<name>A0A7Y8KW72_9BURK</name>
<dbReference type="EMBL" id="VYGV01000006">
    <property type="protein sequence ID" value="NWF45150.1"/>
    <property type="molecule type" value="Genomic_DNA"/>
</dbReference>
<dbReference type="Proteomes" id="UP000545507">
    <property type="component" value="Unassembled WGS sequence"/>
</dbReference>
<keyword evidence="2" id="KW-1185">Reference proteome</keyword>
<evidence type="ECO:0000313" key="2">
    <source>
        <dbReference type="Proteomes" id="UP000545507"/>
    </source>
</evidence>
<organism evidence="1 2">
    <name type="scientific">Hydrogenophaga aromaticivorans</name>
    <dbReference type="NCBI Taxonomy" id="2610898"/>
    <lineage>
        <taxon>Bacteria</taxon>
        <taxon>Pseudomonadati</taxon>
        <taxon>Pseudomonadota</taxon>
        <taxon>Betaproteobacteria</taxon>
        <taxon>Burkholderiales</taxon>
        <taxon>Comamonadaceae</taxon>
        <taxon>Hydrogenophaga</taxon>
    </lineage>
</organism>